<feature type="region of interest" description="Disordered" evidence="1">
    <location>
        <begin position="22"/>
        <end position="59"/>
    </location>
</feature>
<reference evidence="2 3" key="1">
    <citation type="journal article" date="2018" name="Front. Plant Sci.">
        <title>Red Clover (Trifolium pratense) and Zigzag Clover (T. medium) - A Picture of Genomic Similarities and Differences.</title>
        <authorList>
            <person name="Dluhosova J."/>
            <person name="Istvanek J."/>
            <person name="Nedelnik J."/>
            <person name="Repkova J."/>
        </authorList>
    </citation>
    <scope>NUCLEOTIDE SEQUENCE [LARGE SCALE GENOMIC DNA]</scope>
    <source>
        <strain evidence="3">cv. 10/8</strain>
        <tissue evidence="2">Leaf</tissue>
    </source>
</reference>
<sequence length="59" mass="6314">MSQISARPEKIHQVLCINQMSRRSRGPSHHLKQSAVVDDAHGSLDSRCPAHGTGAPAVS</sequence>
<accession>A0A392V315</accession>
<name>A0A392V315_9FABA</name>
<evidence type="ECO:0000313" key="3">
    <source>
        <dbReference type="Proteomes" id="UP000265520"/>
    </source>
</evidence>
<organism evidence="2 3">
    <name type="scientific">Trifolium medium</name>
    <dbReference type="NCBI Taxonomy" id="97028"/>
    <lineage>
        <taxon>Eukaryota</taxon>
        <taxon>Viridiplantae</taxon>
        <taxon>Streptophyta</taxon>
        <taxon>Embryophyta</taxon>
        <taxon>Tracheophyta</taxon>
        <taxon>Spermatophyta</taxon>
        <taxon>Magnoliopsida</taxon>
        <taxon>eudicotyledons</taxon>
        <taxon>Gunneridae</taxon>
        <taxon>Pentapetalae</taxon>
        <taxon>rosids</taxon>
        <taxon>fabids</taxon>
        <taxon>Fabales</taxon>
        <taxon>Fabaceae</taxon>
        <taxon>Papilionoideae</taxon>
        <taxon>50 kb inversion clade</taxon>
        <taxon>NPAAA clade</taxon>
        <taxon>Hologalegina</taxon>
        <taxon>IRL clade</taxon>
        <taxon>Trifolieae</taxon>
        <taxon>Trifolium</taxon>
    </lineage>
</organism>
<dbReference type="AlphaFoldDB" id="A0A392V315"/>
<evidence type="ECO:0000256" key="1">
    <source>
        <dbReference type="SAM" id="MobiDB-lite"/>
    </source>
</evidence>
<evidence type="ECO:0000313" key="2">
    <source>
        <dbReference type="EMBL" id="MCI81619.1"/>
    </source>
</evidence>
<dbReference type="EMBL" id="LXQA011023423">
    <property type="protein sequence ID" value="MCI81619.1"/>
    <property type="molecule type" value="Genomic_DNA"/>
</dbReference>
<keyword evidence="3" id="KW-1185">Reference proteome</keyword>
<comment type="caution">
    <text evidence="2">The sequence shown here is derived from an EMBL/GenBank/DDBJ whole genome shotgun (WGS) entry which is preliminary data.</text>
</comment>
<feature type="compositionally biased region" description="Basic residues" evidence="1">
    <location>
        <begin position="22"/>
        <end position="32"/>
    </location>
</feature>
<proteinExistence type="predicted"/>
<dbReference type="Proteomes" id="UP000265520">
    <property type="component" value="Unassembled WGS sequence"/>
</dbReference>
<protein>
    <submittedName>
        <fullName evidence="2">Uncharacterized protein</fullName>
    </submittedName>
</protein>